<dbReference type="InterPro" id="IPR038765">
    <property type="entry name" value="Papain-like_cys_pep_sf"/>
</dbReference>
<dbReference type="InterPro" id="IPR000668">
    <property type="entry name" value="Peptidase_C1A_C"/>
</dbReference>
<dbReference type="CDD" id="cd02619">
    <property type="entry name" value="Peptidase_C1"/>
    <property type="match status" value="1"/>
</dbReference>
<dbReference type="Pfam" id="PF00112">
    <property type="entry name" value="Peptidase_C1"/>
    <property type="match status" value="1"/>
</dbReference>
<evidence type="ECO:0000259" key="2">
    <source>
        <dbReference type="Pfam" id="PF00112"/>
    </source>
</evidence>
<dbReference type="GO" id="GO:0006508">
    <property type="term" value="P:proteolysis"/>
    <property type="evidence" value="ECO:0007669"/>
    <property type="project" value="InterPro"/>
</dbReference>
<evidence type="ECO:0000313" key="4">
    <source>
        <dbReference type="Proteomes" id="UP000265618"/>
    </source>
</evidence>
<name>A0A9K3GJF8_9EUKA</name>
<accession>A0A9K3GJF8</accession>
<dbReference type="AlphaFoldDB" id="A0A9K3GJF8"/>
<dbReference type="EMBL" id="BDIP01001460">
    <property type="protein sequence ID" value="GIQ84446.1"/>
    <property type="molecule type" value="Genomic_DNA"/>
</dbReference>
<keyword evidence="1" id="KW-1133">Transmembrane helix</keyword>
<dbReference type="Proteomes" id="UP000265618">
    <property type="component" value="Unassembled WGS sequence"/>
</dbReference>
<dbReference type="InterPro" id="IPR025660">
    <property type="entry name" value="Pept_his_AS"/>
</dbReference>
<feature type="transmembrane region" description="Helical" evidence="1">
    <location>
        <begin position="142"/>
        <end position="163"/>
    </location>
</feature>
<comment type="caution">
    <text evidence="3">The sequence shown here is derived from an EMBL/GenBank/DDBJ whole genome shotgun (WGS) entry which is preliminary data.</text>
</comment>
<feature type="non-terminal residue" evidence="3">
    <location>
        <position position="446"/>
    </location>
</feature>
<protein>
    <recommendedName>
        <fullName evidence="2">Peptidase C1A papain C-terminal domain-containing protein</fullName>
    </recommendedName>
</protein>
<dbReference type="PROSITE" id="PS00639">
    <property type="entry name" value="THIOL_PROTEASE_HIS"/>
    <property type="match status" value="1"/>
</dbReference>
<sequence>MTYITPFKPAFTAFSAHVKSLQDVPLLSTCPEIHTGLETLLSFHRTLVGSTPDAPNPYDNNVCIGLPCMPKGIPGDVRRNLPHKLTNLLHKTPLEHPVSGLTYNAYLSVVLVAAERTMGDTEHTSLLDAEGGKKKCHSGHGFWMGFGAACLLAIAVVVAYILVPMSIGNIRDDIADVSGQVSTLADQTIPIPSKYKVDHVTPVKDQGGRGTCWDFATMATVENQWRKQAIERGLITADQYTSFSEQGWGASMIDYCTANPADCPDTPTSTGDATDGYEVCMYFGTNMPTECTMRATPCPEDMAGIADYCVEYTVMTTAEGHFYSRRTPQPLGAHAMQIVGWNDEAVANVGVGQTKYKGGFILKNSWTADMSHSMEWFAGEISVRNEKYQCPNIRAPQKWVPVQHADEDMYKLEDTTILVCQPDGNKPAHFHTADFTTLAEVVNCRE</sequence>
<dbReference type="SUPFAM" id="SSF54001">
    <property type="entry name" value="Cysteine proteinases"/>
    <property type="match status" value="1"/>
</dbReference>
<evidence type="ECO:0000313" key="3">
    <source>
        <dbReference type="EMBL" id="GIQ84446.1"/>
    </source>
</evidence>
<dbReference type="PANTHER" id="PTHR35899:SF1">
    <property type="entry name" value="PEPTIDASE C1A PAPAIN C-TERMINAL DOMAIN-CONTAINING PROTEIN"/>
    <property type="match status" value="1"/>
</dbReference>
<reference evidence="3 4" key="1">
    <citation type="journal article" date="2018" name="PLoS ONE">
        <title>The draft genome of Kipferlia bialata reveals reductive genome evolution in fornicate parasites.</title>
        <authorList>
            <person name="Tanifuji G."/>
            <person name="Takabayashi S."/>
            <person name="Kume K."/>
            <person name="Takagi M."/>
            <person name="Nakayama T."/>
            <person name="Kamikawa R."/>
            <person name="Inagaki Y."/>
            <person name="Hashimoto T."/>
        </authorList>
    </citation>
    <scope>NUCLEOTIDE SEQUENCE [LARGE SCALE GENOMIC DNA]</scope>
    <source>
        <strain evidence="3">NY0173</strain>
    </source>
</reference>
<evidence type="ECO:0000256" key="1">
    <source>
        <dbReference type="SAM" id="Phobius"/>
    </source>
</evidence>
<dbReference type="Gene3D" id="3.90.70.10">
    <property type="entry name" value="Cysteine proteinases"/>
    <property type="match status" value="2"/>
</dbReference>
<organism evidence="3 4">
    <name type="scientific">Kipferlia bialata</name>
    <dbReference type="NCBI Taxonomy" id="797122"/>
    <lineage>
        <taxon>Eukaryota</taxon>
        <taxon>Metamonada</taxon>
        <taxon>Carpediemonas-like organisms</taxon>
        <taxon>Kipferlia</taxon>
    </lineage>
</organism>
<dbReference type="OrthoDB" id="106494at2759"/>
<dbReference type="PANTHER" id="PTHR35899">
    <property type="entry name" value="PAPAIN FAMILY CYSTEINE PROTEASE DOMAIN CONTAINING PROTEIN"/>
    <property type="match status" value="1"/>
</dbReference>
<proteinExistence type="predicted"/>
<dbReference type="GO" id="GO:0008234">
    <property type="term" value="F:cysteine-type peptidase activity"/>
    <property type="evidence" value="ECO:0007669"/>
    <property type="project" value="InterPro"/>
</dbReference>
<feature type="domain" description="Peptidase C1A papain C-terminal" evidence="2">
    <location>
        <begin position="199"/>
        <end position="229"/>
    </location>
</feature>
<keyword evidence="4" id="KW-1185">Reference proteome</keyword>
<keyword evidence="1" id="KW-0812">Transmembrane</keyword>
<keyword evidence="1" id="KW-0472">Membrane</keyword>
<gene>
    <name evidence="3" type="ORF">KIPB_005937</name>
</gene>